<comment type="caution">
    <text evidence="1">The sequence shown here is derived from an EMBL/GenBank/DDBJ whole genome shotgun (WGS) entry which is preliminary data.</text>
</comment>
<proteinExistence type="predicted"/>
<dbReference type="EMBL" id="JAEUBF010001301">
    <property type="protein sequence ID" value="KAH3670338.1"/>
    <property type="molecule type" value="Genomic_DNA"/>
</dbReference>
<reference evidence="1" key="2">
    <citation type="submission" date="2021-01" db="EMBL/GenBank/DDBJ databases">
        <authorList>
            <person name="Schikora-Tamarit M.A."/>
        </authorList>
    </citation>
    <scope>NUCLEOTIDE SEQUENCE</scope>
    <source>
        <strain evidence="1">CBS6341</strain>
    </source>
</reference>
<keyword evidence="2" id="KW-1185">Reference proteome</keyword>
<accession>A0A9P8T8J5</accession>
<gene>
    <name evidence="1" type="ORF">WICMUC_004834</name>
</gene>
<evidence type="ECO:0000313" key="1">
    <source>
        <dbReference type="EMBL" id="KAH3670338.1"/>
    </source>
</evidence>
<reference evidence="1" key="1">
    <citation type="journal article" date="2021" name="Open Biol.">
        <title>Shared evolutionary footprints suggest mitochondrial oxidative damage underlies multiple complex I losses in fungi.</title>
        <authorList>
            <person name="Schikora-Tamarit M.A."/>
            <person name="Marcet-Houben M."/>
            <person name="Nosek J."/>
            <person name="Gabaldon T."/>
        </authorList>
    </citation>
    <scope>NUCLEOTIDE SEQUENCE</scope>
    <source>
        <strain evidence="1">CBS6341</strain>
    </source>
</reference>
<dbReference type="AlphaFoldDB" id="A0A9P8T8J5"/>
<organism evidence="1 2">
    <name type="scientific">Wickerhamomyces mucosus</name>
    <dbReference type="NCBI Taxonomy" id="1378264"/>
    <lineage>
        <taxon>Eukaryota</taxon>
        <taxon>Fungi</taxon>
        <taxon>Dikarya</taxon>
        <taxon>Ascomycota</taxon>
        <taxon>Saccharomycotina</taxon>
        <taxon>Saccharomycetes</taxon>
        <taxon>Phaffomycetales</taxon>
        <taxon>Wickerhamomycetaceae</taxon>
        <taxon>Wickerhamomyces</taxon>
    </lineage>
</organism>
<sequence>MASCSLSIKSKTSSVLGLLDVCSLYLLNLPESELGTSKNGKLFRGELFVDDFDERGTVELNMGVLVEIEEFEAALLNPEVLGAKNKLCCCKFEALVFKLTFGVAVLPIGKAYGTPKLELRSLDKSPTVAKDDLL</sequence>
<dbReference type="Proteomes" id="UP000769528">
    <property type="component" value="Unassembled WGS sequence"/>
</dbReference>
<evidence type="ECO:0000313" key="2">
    <source>
        <dbReference type="Proteomes" id="UP000769528"/>
    </source>
</evidence>
<protein>
    <submittedName>
        <fullName evidence="1">Uncharacterized protein</fullName>
    </submittedName>
</protein>
<name>A0A9P8T8J5_9ASCO</name>